<organism evidence="2 3">
    <name type="scientific">Mycena venus</name>
    <dbReference type="NCBI Taxonomy" id="2733690"/>
    <lineage>
        <taxon>Eukaryota</taxon>
        <taxon>Fungi</taxon>
        <taxon>Dikarya</taxon>
        <taxon>Basidiomycota</taxon>
        <taxon>Agaricomycotina</taxon>
        <taxon>Agaricomycetes</taxon>
        <taxon>Agaricomycetidae</taxon>
        <taxon>Agaricales</taxon>
        <taxon>Marasmiineae</taxon>
        <taxon>Mycenaceae</taxon>
        <taxon>Mycena</taxon>
    </lineage>
</organism>
<dbReference type="InterPro" id="IPR001810">
    <property type="entry name" value="F-box_dom"/>
</dbReference>
<reference evidence="2" key="1">
    <citation type="submission" date="2020-05" db="EMBL/GenBank/DDBJ databases">
        <title>Mycena genomes resolve the evolution of fungal bioluminescence.</title>
        <authorList>
            <person name="Tsai I.J."/>
        </authorList>
    </citation>
    <scope>NUCLEOTIDE SEQUENCE</scope>
    <source>
        <strain evidence="2">CCC161011</strain>
    </source>
</reference>
<dbReference type="PROSITE" id="PS50181">
    <property type="entry name" value="FBOX"/>
    <property type="match status" value="1"/>
</dbReference>
<dbReference type="Proteomes" id="UP000620124">
    <property type="component" value="Unassembled WGS sequence"/>
</dbReference>
<dbReference type="InterPro" id="IPR036047">
    <property type="entry name" value="F-box-like_dom_sf"/>
</dbReference>
<keyword evidence="2" id="KW-0378">Hydrolase</keyword>
<comment type="caution">
    <text evidence="2">The sequence shown here is derived from an EMBL/GenBank/DDBJ whole genome shotgun (WGS) entry which is preliminary data.</text>
</comment>
<dbReference type="SMART" id="SM00256">
    <property type="entry name" value="FBOX"/>
    <property type="match status" value="1"/>
</dbReference>
<dbReference type="Pfam" id="PF00646">
    <property type="entry name" value="F-box"/>
    <property type="match status" value="1"/>
</dbReference>
<name>A0A8H6X3F1_9AGAR</name>
<evidence type="ECO:0000313" key="3">
    <source>
        <dbReference type="Proteomes" id="UP000620124"/>
    </source>
</evidence>
<gene>
    <name evidence="2" type="ORF">MVEN_02368600</name>
</gene>
<protein>
    <submittedName>
        <fullName evidence="2">Dienelactone hydrolase endo-1,3,1,4-beta-D-glucanase</fullName>
    </submittedName>
</protein>
<dbReference type="OrthoDB" id="3023406at2759"/>
<dbReference type="EMBL" id="JACAZI010000029">
    <property type="protein sequence ID" value="KAF7333524.1"/>
    <property type="molecule type" value="Genomic_DNA"/>
</dbReference>
<evidence type="ECO:0000313" key="2">
    <source>
        <dbReference type="EMBL" id="KAF7333524.1"/>
    </source>
</evidence>
<dbReference type="SUPFAM" id="SSF81383">
    <property type="entry name" value="F-box domain"/>
    <property type="match status" value="1"/>
</dbReference>
<dbReference type="AlphaFoldDB" id="A0A8H6X3F1"/>
<accession>A0A8H6X3F1</accession>
<feature type="domain" description="F-box" evidence="1">
    <location>
        <begin position="16"/>
        <end position="63"/>
    </location>
</feature>
<keyword evidence="3" id="KW-1185">Reference proteome</keyword>
<evidence type="ECO:0000259" key="1">
    <source>
        <dbReference type="PROSITE" id="PS50181"/>
    </source>
</evidence>
<sequence>MATKAFSIKLFNVTLSCDRENLPDSVWLEIMLKVTPLELLVLQKLSRKFRRILTDNSRCWAQARNNMNPPVPPPPQVDAAGVWSESAYTQLIFGGGECIVKSCKRWTTRFPCSYALRMRVCSPKCEAILHRHYNKDERKINNGYLTSCAIPGKRGLRQMGQTQRLHFRSWLPYDERDMTKYPMHRVSSIATADQEWFSARAITEKRSARPPVAVIRTVAELQQQYRLRTEALPRIMQNAKALQQWTAAFSEAQKSVDLMNVAFFKEFVSPREQIPYRKLLKTRSVSNAMESFGRSLSTFDMRDWCGIRANAVREYRALRWTISD</sequence>
<proteinExistence type="predicted"/>
<dbReference type="GO" id="GO:0016787">
    <property type="term" value="F:hydrolase activity"/>
    <property type="evidence" value="ECO:0007669"/>
    <property type="project" value="UniProtKB-KW"/>
</dbReference>